<proteinExistence type="predicted"/>
<gene>
    <name evidence="2" type="ORF">LCGC14_0935410</name>
</gene>
<dbReference type="Gene3D" id="1.10.530.10">
    <property type="match status" value="1"/>
</dbReference>
<evidence type="ECO:0000256" key="1">
    <source>
        <dbReference type="SAM" id="MobiDB-lite"/>
    </source>
</evidence>
<name>A0A0F9NLS0_9ZZZZ</name>
<dbReference type="EMBL" id="LAZR01003240">
    <property type="protein sequence ID" value="KKN20460.1"/>
    <property type="molecule type" value="Genomic_DNA"/>
</dbReference>
<comment type="caution">
    <text evidence="2">The sequence shown here is derived from an EMBL/GenBank/DDBJ whole genome shotgun (WGS) entry which is preliminary data.</text>
</comment>
<organism evidence="2">
    <name type="scientific">marine sediment metagenome</name>
    <dbReference type="NCBI Taxonomy" id="412755"/>
    <lineage>
        <taxon>unclassified sequences</taxon>
        <taxon>metagenomes</taxon>
        <taxon>ecological metagenomes</taxon>
    </lineage>
</organism>
<feature type="region of interest" description="Disordered" evidence="1">
    <location>
        <begin position="1"/>
        <end position="47"/>
    </location>
</feature>
<dbReference type="AlphaFoldDB" id="A0A0F9NLS0"/>
<accession>A0A0F9NLS0</accession>
<feature type="compositionally biased region" description="Basic and acidic residues" evidence="1">
    <location>
        <begin position="30"/>
        <end position="46"/>
    </location>
</feature>
<dbReference type="SUPFAM" id="SSF53955">
    <property type="entry name" value="Lysozyme-like"/>
    <property type="match status" value="1"/>
</dbReference>
<evidence type="ECO:0008006" key="3">
    <source>
        <dbReference type="Google" id="ProtNLM"/>
    </source>
</evidence>
<evidence type="ECO:0000313" key="2">
    <source>
        <dbReference type="EMBL" id="KKN20460.1"/>
    </source>
</evidence>
<dbReference type="InterPro" id="IPR023346">
    <property type="entry name" value="Lysozyme-like_dom_sf"/>
</dbReference>
<reference evidence="2" key="1">
    <citation type="journal article" date="2015" name="Nature">
        <title>Complex archaea that bridge the gap between prokaryotes and eukaryotes.</title>
        <authorList>
            <person name="Spang A."/>
            <person name="Saw J.H."/>
            <person name="Jorgensen S.L."/>
            <person name="Zaremba-Niedzwiedzka K."/>
            <person name="Martijn J."/>
            <person name="Lind A.E."/>
            <person name="van Eijk R."/>
            <person name="Schleper C."/>
            <person name="Guy L."/>
            <person name="Ettema T.J."/>
        </authorList>
    </citation>
    <scope>NUCLEOTIDE SEQUENCE</scope>
</reference>
<protein>
    <recommendedName>
        <fullName evidence="3">Transglycosylase SLT domain-containing protein</fullName>
    </recommendedName>
</protein>
<sequence>MVGVPATPRSLETATPPPAATWAPEDQGEQLDRDTGRPVQHDRDDGDLIGLISPQPGAGLAAAIAYWAAHYGVSAADLTAIAICESTFGTNPDAYNGVSGHWTAFQFEIGTWYGSPPGQRGIDPWDATHWDAAEAAAYKLSIGERWRWPNC</sequence>